<dbReference type="EMBL" id="VFRA01000001">
    <property type="protein sequence ID" value="TQO20240.1"/>
    <property type="molecule type" value="Genomic_DNA"/>
</dbReference>
<reference evidence="2 3" key="1">
    <citation type="submission" date="2019-06" db="EMBL/GenBank/DDBJ databases">
        <title>Sequencing the genomes of 1000 actinobacteria strains.</title>
        <authorList>
            <person name="Klenk H.-P."/>
        </authorList>
    </citation>
    <scope>NUCLEOTIDE SEQUENCE [LARGE SCALE GENOMIC DNA]</scope>
    <source>
        <strain evidence="2 3">DSM 21947</strain>
    </source>
</reference>
<evidence type="ECO:0000313" key="3">
    <source>
        <dbReference type="Proteomes" id="UP000316560"/>
    </source>
</evidence>
<dbReference type="PANTHER" id="PTHR13847">
    <property type="entry name" value="SARCOSINE DEHYDROGENASE-RELATED"/>
    <property type="match status" value="1"/>
</dbReference>
<dbReference type="SUPFAM" id="SSF51905">
    <property type="entry name" value="FAD/NAD(P)-binding domain"/>
    <property type="match status" value="1"/>
</dbReference>
<feature type="domain" description="FAD dependent oxidoreductase" evidence="1">
    <location>
        <begin position="44"/>
        <end position="407"/>
    </location>
</feature>
<evidence type="ECO:0000259" key="1">
    <source>
        <dbReference type="Pfam" id="PF01266"/>
    </source>
</evidence>
<dbReference type="RefSeq" id="WP_141990617.1">
    <property type="nucleotide sequence ID" value="NZ_VFRA01000001.1"/>
</dbReference>
<dbReference type="Proteomes" id="UP000316560">
    <property type="component" value="Unassembled WGS sequence"/>
</dbReference>
<protein>
    <submittedName>
        <fullName evidence="2">Glycine/D-amino acid oxidase-like deaminating enzyme</fullName>
    </submittedName>
</protein>
<sequence>MADVMKDLTPRGNSGVPNGGVSYWYTSTALPKYRAPLPGDRDADVCIVGAGLTGLWAAYYLKRAQPDLRIVMLEREFAGFGASGRNGGWLSAELAGSRALYAKTHGHQGVVDLLAAMRGAVDEVIAVADAEGIDADIAKDGLLHVARNRAQVERLQETIEYEKLWGATDEDVVPLTLAELNSRVVVDGAMAGIFSPDCARVQPAKLVQGLAAAVERLGVVIYEQTTVEAIESGLARTDRGVVRAPIVLRCLEGFTAGIKGQRRGWLPMNSSMIVTDPLPDSVMAEIGWSGAEVLGDGAHAYMYAQRTVDNRIALGGRGIPYRFGSRTDVNGETQDWTINALTTLLHDMFPAAANVPIAQAWCGVLGVPRDWCATVDLDHETGLGTAGGYVGSGLTTTNLAGRTLADLVLRRDTELTRLPWVGRRVRPWEPEPLRWLGVHAMYTLYREADRRENTPDLAHTSKIARFANRVAGR</sequence>
<gene>
    <name evidence="2" type="ORF">FB472_1860</name>
</gene>
<dbReference type="InterPro" id="IPR006076">
    <property type="entry name" value="FAD-dep_OxRdtase"/>
</dbReference>
<dbReference type="GO" id="GO:0005737">
    <property type="term" value="C:cytoplasm"/>
    <property type="evidence" value="ECO:0007669"/>
    <property type="project" value="TreeGrafter"/>
</dbReference>
<dbReference type="Gene3D" id="3.30.9.10">
    <property type="entry name" value="D-Amino Acid Oxidase, subunit A, domain 2"/>
    <property type="match status" value="1"/>
</dbReference>
<evidence type="ECO:0000313" key="2">
    <source>
        <dbReference type="EMBL" id="TQO20240.1"/>
    </source>
</evidence>
<dbReference type="Pfam" id="PF01266">
    <property type="entry name" value="DAO"/>
    <property type="match status" value="1"/>
</dbReference>
<proteinExistence type="predicted"/>
<accession>A0A8H2K6S8</accession>
<dbReference type="InterPro" id="IPR036188">
    <property type="entry name" value="FAD/NAD-bd_sf"/>
</dbReference>
<comment type="caution">
    <text evidence="2">The sequence shown here is derived from an EMBL/GenBank/DDBJ whole genome shotgun (WGS) entry which is preliminary data.</text>
</comment>
<dbReference type="OrthoDB" id="9805852at2"/>
<dbReference type="AlphaFoldDB" id="A0A8H2K6S8"/>
<organism evidence="2 3">
    <name type="scientific">Rhodoglobus vestalii</name>
    <dbReference type="NCBI Taxonomy" id="193384"/>
    <lineage>
        <taxon>Bacteria</taxon>
        <taxon>Bacillati</taxon>
        <taxon>Actinomycetota</taxon>
        <taxon>Actinomycetes</taxon>
        <taxon>Micrococcales</taxon>
        <taxon>Microbacteriaceae</taxon>
        <taxon>Rhodoglobus</taxon>
    </lineage>
</organism>
<keyword evidence="3" id="KW-1185">Reference proteome</keyword>
<dbReference type="PANTHER" id="PTHR13847:SF285">
    <property type="entry name" value="FAD DEPENDENT OXIDOREDUCTASE DOMAIN-CONTAINING PROTEIN"/>
    <property type="match status" value="1"/>
</dbReference>
<name>A0A8H2K6S8_9MICO</name>
<dbReference type="Gene3D" id="3.50.50.60">
    <property type="entry name" value="FAD/NAD(P)-binding domain"/>
    <property type="match status" value="1"/>
</dbReference>